<dbReference type="InterPro" id="IPR015422">
    <property type="entry name" value="PyrdxlP-dep_Trfase_small"/>
</dbReference>
<proteinExistence type="inferred from homology"/>
<protein>
    <recommendedName>
        <fullName evidence="8">Histidinol-phosphate aminotransferase</fullName>
        <ecNumber evidence="8">2.6.1.9</ecNumber>
    </recommendedName>
    <alternativeName>
        <fullName evidence="8">Imidazole acetol-phosphate transaminase</fullName>
    </alternativeName>
</protein>
<name>A0A1Q9JGW3_9FIRM</name>
<keyword evidence="5 8" id="KW-0808">Transferase</keyword>
<dbReference type="RefSeq" id="WP_075712443.1">
    <property type="nucleotide sequence ID" value="NZ_MJIE01000001.1"/>
</dbReference>
<evidence type="ECO:0000256" key="2">
    <source>
        <dbReference type="ARBA" id="ARBA00005011"/>
    </source>
</evidence>
<evidence type="ECO:0000256" key="7">
    <source>
        <dbReference type="ARBA" id="ARBA00047481"/>
    </source>
</evidence>
<dbReference type="CDD" id="cd00609">
    <property type="entry name" value="AAT_like"/>
    <property type="match status" value="1"/>
</dbReference>
<dbReference type="GO" id="GO:0004400">
    <property type="term" value="F:histidinol-phosphate transaminase activity"/>
    <property type="evidence" value="ECO:0007669"/>
    <property type="project" value="UniProtKB-UniRule"/>
</dbReference>
<keyword evidence="11" id="KW-1185">Reference proteome</keyword>
<evidence type="ECO:0000256" key="5">
    <source>
        <dbReference type="ARBA" id="ARBA00022679"/>
    </source>
</evidence>
<dbReference type="OrthoDB" id="9813612at2"/>
<dbReference type="InterPro" id="IPR004839">
    <property type="entry name" value="Aminotransferase_I/II_large"/>
</dbReference>
<keyword evidence="8" id="KW-0368">Histidine biosynthesis</keyword>
<dbReference type="Gene3D" id="3.40.640.10">
    <property type="entry name" value="Type I PLP-dependent aspartate aminotransferase-like (Major domain)"/>
    <property type="match status" value="1"/>
</dbReference>
<dbReference type="Pfam" id="PF00155">
    <property type="entry name" value="Aminotran_1_2"/>
    <property type="match status" value="1"/>
</dbReference>
<dbReference type="Proteomes" id="UP000187404">
    <property type="component" value="Unassembled WGS sequence"/>
</dbReference>
<evidence type="ECO:0000256" key="8">
    <source>
        <dbReference type="HAMAP-Rule" id="MF_01023"/>
    </source>
</evidence>
<sequence>MSRYLNQRFRTLDAYTPGEQPKDTVYTKLNTNESPYPPGPETQKAVCGGEAARNLRLYSDPDSVRLKDAIADRYGVGRSNVFVSNGSDDILNFAFMAFAEDGAVFPDITYGFYPVFGDLHRVDYARIPLREDFTLNPEDYKGRGRMIVIANPNAPTGLEIRQEDIAALCASDPEHVVLIDEAYVDFGGTSAIPLTKEYENLLVVQTFSKSRSLAGARLGYAIASEALIGDLERIKYSTNPYNVNSLTAAAGVAAIGEDDYYSANCLRTMSVREWTISELKKTGFQVLPSIANFVFAKSDRIDGGALYQKLKERKILIRHFDNPRITQYNRITIGTQEEMERLMAAIREILREEESR</sequence>
<dbReference type="Gene3D" id="3.90.1150.10">
    <property type="entry name" value="Aspartate Aminotransferase, domain 1"/>
    <property type="match status" value="1"/>
</dbReference>
<comment type="cofactor">
    <cofactor evidence="1 8">
        <name>pyridoxal 5'-phosphate</name>
        <dbReference type="ChEBI" id="CHEBI:597326"/>
    </cofactor>
</comment>
<evidence type="ECO:0000256" key="4">
    <source>
        <dbReference type="ARBA" id="ARBA00022576"/>
    </source>
</evidence>
<dbReference type="UniPathway" id="UPA00031">
    <property type="reaction ID" value="UER00012"/>
</dbReference>
<dbReference type="GO" id="GO:0000105">
    <property type="term" value="P:L-histidine biosynthetic process"/>
    <property type="evidence" value="ECO:0007669"/>
    <property type="project" value="UniProtKB-UniRule"/>
</dbReference>
<dbReference type="NCBIfam" id="TIGR01141">
    <property type="entry name" value="hisC"/>
    <property type="match status" value="1"/>
</dbReference>
<accession>A0A1Q9JGW3</accession>
<comment type="catalytic activity">
    <reaction evidence="7 8">
        <text>L-histidinol phosphate + 2-oxoglutarate = 3-(imidazol-4-yl)-2-oxopropyl phosphate + L-glutamate</text>
        <dbReference type="Rhea" id="RHEA:23744"/>
        <dbReference type="ChEBI" id="CHEBI:16810"/>
        <dbReference type="ChEBI" id="CHEBI:29985"/>
        <dbReference type="ChEBI" id="CHEBI:57766"/>
        <dbReference type="ChEBI" id="CHEBI:57980"/>
        <dbReference type="EC" id="2.6.1.9"/>
    </reaction>
</comment>
<dbReference type="EC" id="2.6.1.9" evidence="8"/>
<dbReference type="AlphaFoldDB" id="A0A1Q9JGW3"/>
<comment type="similarity">
    <text evidence="8">Belongs to the class-II pyridoxal-phosphate-dependent aminotransferase family. Histidinol-phosphate aminotransferase subfamily.</text>
</comment>
<keyword evidence="8" id="KW-0028">Amino-acid biosynthesis</keyword>
<dbReference type="PANTHER" id="PTHR43643">
    <property type="entry name" value="HISTIDINOL-PHOSPHATE AMINOTRANSFERASE 2"/>
    <property type="match status" value="1"/>
</dbReference>
<dbReference type="SUPFAM" id="SSF53383">
    <property type="entry name" value="PLP-dependent transferases"/>
    <property type="match status" value="1"/>
</dbReference>
<dbReference type="InterPro" id="IPR015421">
    <property type="entry name" value="PyrdxlP-dep_Trfase_major"/>
</dbReference>
<dbReference type="InterPro" id="IPR005861">
    <property type="entry name" value="HisP_aminotrans"/>
</dbReference>
<evidence type="ECO:0000313" key="11">
    <source>
        <dbReference type="Proteomes" id="UP000187404"/>
    </source>
</evidence>
<dbReference type="InterPro" id="IPR050106">
    <property type="entry name" value="HistidinolP_aminotransfase"/>
</dbReference>
<reference evidence="10 11" key="1">
    <citation type="journal article" date="2016" name="Appl. Environ. Microbiol.">
        <title>Function and Phylogeny of Bacterial Butyryl Coenzyme A:Acetate Transferases and Their Diversity in the Proximal Colon of Swine.</title>
        <authorList>
            <person name="Trachsel J."/>
            <person name="Bayles D.O."/>
            <person name="Looft T."/>
            <person name="Levine U.Y."/>
            <person name="Allen H.K."/>
        </authorList>
    </citation>
    <scope>NUCLEOTIDE SEQUENCE [LARGE SCALE GENOMIC DNA]</scope>
    <source>
        <strain evidence="10 11">68-3-10</strain>
    </source>
</reference>
<organism evidence="10 11">
    <name type="scientific">Hornefia porci</name>
    <dbReference type="NCBI Taxonomy" id="2652292"/>
    <lineage>
        <taxon>Bacteria</taxon>
        <taxon>Bacillati</taxon>
        <taxon>Bacillota</taxon>
        <taxon>Clostridia</taxon>
        <taxon>Peptostreptococcales</taxon>
        <taxon>Anaerovoracaceae</taxon>
        <taxon>Hornefia</taxon>
    </lineage>
</organism>
<comment type="subunit">
    <text evidence="3 8">Homodimer.</text>
</comment>
<gene>
    <name evidence="8" type="primary">hisC</name>
    <name evidence="10" type="ORF">BHK98_04845</name>
</gene>
<dbReference type="EMBL" id="MJIE01000001">
    <property type="protein sequence ID" value="OLR55448.1"/>
    <property type="molecule type" value="Genomic_DNA"/>
</dbReference>
<evidence type="ECO:0000313" key="10">
    <source>
        <dbReference type="EMBL" id="OLR55448.1"/>
    </source>
</evidence>
<dbReference type="PANTHER" id="PTHR43643:SF3">
    <property type="entry name" value="HISTIDINOL-PHOSPHATE AMINOTRANSFERASE"/>
    <property type="match status" value="1"/>
</dbReference>
<dbReference type="PROSITE" id="PS00599">
    <property type="entry name" value="AA_TRANSFER_CLASS_2"/>
    <property type="match status" value="1"/>
</dbReference>
<feature type="domain" description="Aminotransferase class I/classII large" evidence="9">
    <location>
        <begin position="27"/>
        <end position="346"/>
    </location>
</feature>
<keyword evidence="6 8" id="KW-0663">Pyridoxal phosphate</keyword>
<dbReference type="GO" id="GO:0030170">
    <property type="term" value="F:pyridoxal phosphate binding"/>
    <property type="evidence" value="ECO:0007669"/>
    <property type="project" value="InterPro"/>
</dbReference>
<keyword evidence="4 8" id="KW-0032">Aminotransferase</keyword>
<dbReference type="STRING" id="1261640.BHK98_04845"/>
<dbReference type="InterPro" id="IPR001917">
    <property type="entry name" value="Aminotrans_II_pyridoxalP_BS"/>
</dbReference>
<evidence type="ECO:0000256" key="6">
    <source>
        <dbReference type="ARBA" id="ARBA00022898"/>
    </source>
</evidence>
<comment type="pathway">
    <text evidence="2 8">Amino-acid biosynthesis; L-histidine biosynthesis; L-histidine from 5-phospho-alpha-D-ribose 1-diphosphate: step 7/9.</text>
</comment>
<evidence type="ECO:0000256" key="3">
    <source>
        <dbReference type="ARBA" id="ARBA00011738"/>
    </source>
</evidence>
<dbReference type="HAMAP" id="MF_01023">
    <property type="entry name" value="HisC_aminotrans_2"/>
    <property type="match status" value="1"/>
</dbReference>
<feature type="modified residue" description="N6-(pyridoxal phosphate)lysine" evidence="8">
    <location>
        <position position="209"/>
    </location>
</feature>
<dbReference type="InterPro" id="IPR015424">
    <property type="entry name" value="PyrdxlP-dep_Trfase"/>
</dbReference>
<evidence type="ECO:0000256" key="1">
    <source>
        <dbReference type="ARBA" id="ARBA00001933"/>
    </source>
</evidence>
<comment type="caution">
    <text evidence="10">The sequence shown here is derived from an EMBL/GenBank/DDBJ whole genome shotgun (WGS) entry which is preliminary data.</text>
</comment>
<evidence type="ECO:0000259" key="9">
    <source>
        <dbReference type="Pfam" id="PF00155"/>
    </source>
</evidence>